<gene>
    <name evidence="1" type="ORF">LEP1GSC194_2208</name>
</gene>
<accession>M6CS18</accession>
<reference evidence="1 2" key="1">
    <citation type="submission" date="2013-01" db="EMBL/GenBank/DDBJ databases">
        <authorList>
            <person name="Harkins D.M."/>
            <person name="Durkin A.S."/>
            <person name="Brinkac L.M."/>
            <person name="Haft D.H."/>
            <person name="Selengut J.D."/>
            <person name="Sanka R."/>
            <person name="DePew J."/>
            <person name="Purushe J."/>
            <person name="Galloway R.L."/>
            <person name="Vinetz J.M."/>
            <person name="Sutton G.G."/>
            <person name="Nierman W.C."/>
            <person name="Fouts D.E."/>
        </authorList>
    </citation>
    <scope>NUCLEOTIDE SEQUENCE [LARGE SCALE GENOMIC DNA]</scope>
    <source>
        <strain evidence="1 2">79601</strain>
    </source>
</reference>
<dbReference type="AlphaFoldDB" id="M6CS18"/>
<proteinExistence type="predicted"/>
<organism evidence="1 2">
    <name type="scientific">Leptospira alstonii serovar Sichuan str. 79601</name>
    <dbReference type="NCBI Taxonomy" id="1218565"/>
    <lineage>
        <taxon>Bacteria</taxon>
        <taxon>Pseudomonadati</taxon>
        <taxon>Spirochaetota</taxon>
        <taxon>Spirochaetia</taxon>
        <taxon>Leptospirales</taxon>
        <taxon>Leptospiraceae</taxon>
        <taxon>Leptospira</taxon>
    </lineage>
</organism>
<dbReference type="Proteomes" id="UP000011988">
    <property type="component" value="Unassembled WGS sequence"/>
</dbReference>
<sequence length="43" mass="4890">MENIKNRTDKGSSKKESFLKNGFGQVDFLFEQNLLDVLSLKAV</sequence>
<name>M6CS18_9LEPT</name>
<protein>
    <submittedName>
        <fullName evidence="1">Uncharacterized protein</fullName>
    </submittedName>
</protein>
<dbReference type="EMBL" id="ANIK01000100">
    <property type="protein sequence ID" value="EMJ91693.1"/>
    <property type="molecule type" value="Genomic_DNA"/>
</dbReference>
<dbReference type="PATRIC" id="fig|1218565.3.peg.3946"/>
<evidence type="ECO:0000313" key="2">
    <source>
        <dbReference type="Proteomes" id="UP000011988"/>
    </source>
</evidence>
<evidence type="ECO:0000313" key="1">
    <source>
        <dbReference type="EMBL" id="EMJ91693.1"/>
    </source>
</evidence>
<comment type="caution">
    <text evidence="1">The sequence shown here is derived from an EMBL/GenBank/DDBJ whole genome shotgun (WGS) entry which is preliminary data.</text>
</comment>